<feature type="compositionally biased region" description="Basic and acidic residues" evidence="6">
    <location>
        <begin position="23"/>
        <end position="36"/>
    </location>
</feature>
<feature type="transmembrane region" description="Helical" evidence="7">
    <location>
        <begin position="570"/>
        <end position="590"/>
    </location>
</feature>
<comment type="caution">
    <text evidence="9">The sequence shown here is derived from an EMBL/GenBank/DDBJ whole genome shotgun (WGS) entry which is preliminary data.</text>
</comment>
<evidence type="ECO:0000313" key="10">
    <source>
        <dbReference type="Proteomes" id="UP001301769"/>
    </source>
</evidence>
<feature type="transmembrane region" description="Helical" evidence="7">
    <location>
        <begin position="165"/>
        <end position="185"/>
    </location>
</feature>
<evidence type="ECO:0000256" key="3">
    <source>
        <dbReference type="ARBA" id="ARBA00022692"/>
    </source>
</evidence>
<feature type="transmembrane region" description="Helical" evidence="7">
    <location>
        <begin position="256"/>
        <end position="276"/>
    </location>
</feature>
<feature type="transmembrane region" description="Helical" evidence="7">
    <location>
        <begin position="367"/>
        <end position="393"/>
    </location>
</feature>
<feature type="transmembrane region" description="Helical" evidence="7">
    <location>
        <begin position="328"/>
        <end position="347"/>
    </location>
</feature>
<dbReference type="Proteomes" id="UP001301769">
    <property type="component" value="Unassembled WGS sequence"/>
</dbReference>
<comment type="subcellular location">
    <subcellularLocation>
        <location evidence="1">Membrane</location>
        <topology evidence="1">Multi-pass membrane protein</topology>
    </subcellularLocation>
</comment>
<sequence length="616" mass="65606">MAVGGEKKLDRPTSSAKSLSDNLNKKEPSPPDDERTLNSTGYGTGSDDTEFVTSPEPEPEPKSGKEAIIPVSSDSEPDVVVVVQQQQHEQQWLAGLQLFLVLGSVTLVIFLMLLDLTIISTAIPQITQEFQSLGDVGWYGSAYNLASAALQPLSGKFYSHFKTKWTFITFLALFLLGSLICGLANSSNMLIIGRAIAGMGTSGLQNGGITIISESLPLHRRPQMIGIMLGCGQLGIVLGPLVGGAITQYSTWRWCFYLNLPAGAVAIGLLLLVRIPSKRLPTVHLLSLPPMKIISQLDLVGFAIFAPASIMFLLGLEYGGREYPWSSATVLGLLIGSLAVFSLFVVWEGREGENAMIPLAMVRKREVWTSGLVGLLTMAGLMLVPGYFLPIFFQSVGGETPLMSGVYTLPSILSNLVMAVLSGVLVGKLGYTIPWVLFSSVISSIGGGLLTMLHPDTSRAKWVGYLIVIGIGRGAAIQMPLLAVQSVLPQSQIPVSMAFLIFAQTFGGSIFLTVANTIFANNLVTKLLENGLSPVNLGKVLAAGANGFRSVVSEEQLPAVLWAYADSLDLVFYLTVASAVLMFGLAWGMGWHDIRQDKAKGEGGAAVGVAKGVDAV</sequence>
<comment type="similarity">
    <text evidence="2">Belongs to the major facilitator superfamily. TCR/Tet family.</text>
</comment>
<keyword evidence="5 7" id="KW-0472">Membrane</keyword>
<dbReference type="EMBL" id="MU858080">
    <property type="protein sequence ID" value="KAK4215414.1"/>
    <property type="molecule type" value="Genomic_DNA"/>
</dbReference>
<dbReference type="GO" id="GO:0005886">
    <property type="term" value="C:plasma membrane"/>
    <property type="evidence" value="ECO:0007669"/>
    <property type="project" value="TreeGrafter"/>
</dbReference>
<protein>
    <submittedName>
        <fullName evidence="9">MFS multidrug transporter</fullName>
    </submittedName>
</protein>
<dbReference type="Gene3D" id="1.20.1250.20">
    <property type="entry name" value="MFS general substrate transporter like domains"/>
    <property type="match status" value="1"/>
</dbReference>
<evidence type="ECO:0000259" key="8">
    <source>
        <dbReference type="PROSITE" id="PS50850"/>
    </source>
</evidence>
<evidence type="ECO:0000313" key="9">
    <source>
        <dbReference type="EMBL" id="KAK4215414.1"/>
    </source>
</evidence>
<evidence type="ECO:0000256" key="1">
    <source>
        <dbReference type="ARBA" id="ARBA00004141"/>
    </source>
</evidence>
<keyword evidence="10" id="KW-1185">Reference proteome</keyword>
<dbReference type="InterPro" id="IPR036259">
    <property type="entry name" value="MFS_trans_sf"/>
</dbReference>
<dbReference type="AlphaFoldDB" id="A0AAN6YAF9"/>
<feature type="transmembrane region" description="Helical" evidence="7">
    <location>
        <begin position="462"/>
        <end position="483"/>
    </location>
</feature>
<dbReference type="InterPro" id="IPR011701">
    <property type="entry name" value="MFS"/>
</dbReference>
<dbReference type="PANTHER" id="PTHR23501">
    <property type="entry name" value="MAJOR FACILITATOR SUPERFAMILY"/>
    <property type="match status" value="1"/>
</dbReference>
<reference evidence="9" key="2">
    <citation type="submission" date="2023-05" db="EMBL/GenBank/DDBJ databases">
        <authorList>
            <consortium name="Lawrence Berkeley National Laboratory"/>
            <person name="Steindorff A."/>
            <person name="Hensen N."/>
            <person name="Bonometti L."/>
            <person name="Westerberg I."/>
            <person name="Brannstrom I.O."/>
            <person name="Guillou S."/>
            <person name="Cros-Aarteil S."/>
            <person name="Calhoun S."/>
            <person name="Haridas S."/>
            <person name="Kuo A."/>
            <person name="Mondo S."/>
            <person name="Pangilinan J."/>
            <person name="Riley R."/>
            <person name="Labutti K."/>
            <person name="Andreopoulos B."/>
            <person name="Lipzen A."/>
            <person name="Chen C."/>
            <person name="Yanf M."/>
            <person name="Daum C."/>
            <person name="Ng V."/>
            <person name="Clum A."/>
            <person name="Ohm R."/>
            <person name="Martin F."/>
            <person name="Silar P."/>
            <person name="Natvig D."/>
            <person name="Lalanne C."/>
            <person name="Gautier V."/>
            <person name="Ament-Velasquez S.L."/>
            <person name="Kruys A."/>
            <person name="Hutchinson M.I."/>
            <person name="Powell A.J."/>
            <person name="Barry K."/>
            <person name="Miller A.N."/>
            <person name="Grigoriev I.V."/>
            <person name="Debuchy R."/>
            <person name="Gladieux P."/>
            <person name="Thoren M.H."/>
            <person name="Johannesson H."/>
        </authorList>
    </citation>
    <scope>NUCLEOTIDE SEQUENCE</scope>
    <source>
        <strain evidence="9">PSN293</strain>
    </source>
</reference>
<feature type="transmembrane region" description="Helical" evidence="7">
    <location>
        <begin position="495"/>
        <end position="519"/>
    </location>
</feature>
<dbReference type="GO" id="GO:0022857">
    <property type="term" value="F:transmembrane transporter activity"/>
    <property type="evidence" value="ECO:0007669"/>
    <property type="project" value="InterPro"/>
</dbReference>
<feature type="compositionally biased region" description="Polar residues" evidence="6">
    <location>
        <begin position="12"/>
        <end position="22"/>
    </location>
</feature>
<reference evidence="9" key="1">
    <citation type="journal article" date="2023" name="Mol. Phylogenet. Evol.">
        <title>Genome-scale phylogeny and comparative genomics of the fungal order Sordariales.</title>
        <authorList>
            <person name="Hensen N."/>
            <person name="Bonometti L."/>
            <person name="Westerberg I."/>
            <person name="Brannstrom I.O."/>
            <person name="Guillou S."/>
            <person name="Cros-Aarteil S."/>
            <person name="Calhoun S."/>
            <person name="Haridas S."/>
            <person name="Kuo A."/>
            <person name="Mondo S."/>
            <person name="Pangilinan J."/>
            <person name="Riley R."/>
            <person name="LaButti K."/>
            <person name="Andreopoulos B."/>
            <person name="Lipzen A."/>
            <person name="Chen C."/>
            <person name="Yan M."/>
            <person name="Daum C."/>
            <person name="Ng V."/>
            <person name="Clum A."/>
            <person name="Steindorff A."/>
            <person name="Ohm R.A."/>
            <person name="Martin F."/>
            <person name="Silar P."/>
            <person name="Natvig D.O."/>
            <person name="Lalanne C."/>
            <person name="Gautier V."/>
            <person name="Ament-Velasquez S.L."/>
            <person name="Kruys A."/>
            <person name="Hutchinson M.I."/>
            <person name="Powell A.J."/>
            <person name="Barry K."/>
            <person name="Miller A.N."/>
            <person name="Grigoriev I.V."/>
            <person name="Debuchy R."/>
            <person name="Gladieux P."/>
            <person name="Hiltunen Thoren M."/>
            <person name="Johannesson H."/>
        </authorList>
    </citation>
    <scope>NUCLEOTIDE SEQUENCE</scope>
    <source>
        <strain evidence="9">PSN293</strain>
    </source>
</reference>
<evidence type="ECO:0000256" key="6">
    <source>
        <dbReference type="SAM" id="MobiDB-lite"/>
    </source>
</evidence>
<dbReference type="PROSITE" id="PS50850">
    <property type="entry name" value="MFS"/>
    <property type="match status" value="1"/>
</dbReference>
<feature type="transmembrane region" description="Helical" evidence="7">
    <location>
        <begin position="224"/>
        <end position="250"/>
    </location>
</feature>
<evidence type="ECO:0000256" key="7">
    <source>
        <dbReference type="SAM" id="Phobius"/>
    </source>
</evidence>
<dbReference type="CDD" id="cd17502">
    <property type="entry name" value="MFS_Azr1_MDR_like"/>
    <property type="match status" value="1"/>
</dbReference>
<feature type="domain" description="Major facilitator superfamily (MFS) profile" evidence="8">
    <location>
        <begin position="101"/>
        <end position="594"/>
    </location>
</feature>
<dbReference type="InterPro" id="IPR020846">
    <property type="entry name" value="MFS_dom"/>
</dbReference>
<dbReference type="Pfam" id="PF07690">
    <property type="entry name" value="MFS_1"/>
    <property type="match status" value="1"/>
</dbReference>
<organism evidence="9 10">
    <name type="scientific">Rhypophila decipiens</name>
    <dbReference type="NCBI Taxonomy" id="261697"/>
    <lineage>
        <taxon>Eukaryota</taxon>
        <taxon>Fungi</taxon>
        <taxon>Dikarya</taxon>
        <taxon>Ascomycota</taxon>
        <taxon>Pezizomycotina</taxon>
        <taxon>Sordariomycetes</taxon>
        <taxon>Sordariomycetidae</taxon>
        <taxon>Sordariales</taxon>
        <taxon>Naviculisporaceae</taxon>
        <taxon>Rhypophila</taxon>
    </lineage>
</organism>
<feature type="transmembrane region" description="Helical" evidence="7">
    <location>
        <begin position="92"/>
        <end position="114"/>
    </location>
</feature>
<evidence type="ECO:0000256" key="5">
    <source>
        <dbReference type="ARBA" id="ARBA00023136"/>
    </source>
</evidence>
<dbReference type="SUPFAM" id="SSF103473">
    <property type="entry name" value="MFS general substrate transporter"/>
    <property type="match status" value="1"/>
</dbReference>
<accession>A0AAN6YAF9</accession>
<evidence type="ECO:0000256" key="4">
    <source>
        <dbReference type="ARBA" id="ARBA00022989"/>
    </source>
</evidence>
<feature type="region of interest" description="Disordered" evidence="6">
    <location>
        <begin position="1"/>
        <end position="67"/>
    </location>
</feature>
<evidence type="ECO:0000256" key="2">
    <source>
        <dbReference type="ARBA" id="ARBA00007520"/>
    </source>
</evidence>
<gene>
    <name evidence="9" type="ORF">QBC37DRAFT_281782</name>
</gene>
<keyword evidence="3 7" id="KW-0812">Transmembrane</keyword>
<feature type="transmembrane region" description="Helical" evidence="7">
    <location>
        <begin position="433"/>
        <end position="450"/>
    </location>
</feature>
<feature type="compositionally biased region" description="Basic and acidic residues" evidence="6">
    <location>
        <begin position="1"/>
        <end position="11"/>
    </location>
</feature>
<feature type="transmembrane region" description="Helical" evidence="7">
    <location>
        <begin position="297"/>
        <end position="316"/>
    </location>
</feature>
<name>A0AAN6YAF9_9PEZI</name>
<keyword evidence="4 7" id="KW-1133">Transmembrane helix</keyword>
<feature type="transmembrane region" description="Helical" evidence="7">
    <location>
        <begin position="405"/>
        <end position="426"/>
    </location>
</feature>
<dbReference type="PANTHER" id="PTHR23501:SF193">
    <property type="entry name" value="MULTIDRUG TRANSPORTER, PUTATIVE (AFU_ORTHOLOGUE AFUA_8G00940)-RELATED"/>
    <property type="match status" value="1"/>
</dbReference>
<proteinExistence type="inferred from homology"/>